<dbReference type="STRING" id="160660.BJI67_03445"/>
<dbReference type="Gene3D" id="3.40.190.290">
    <property type="match status" value="1"/>
</dbReference>
<keyword evidence="2" id="KW-0805">Transcription regulation</keyword>
<dbReference type="PROSITE" id="PS50931">
    <property type="entry name" value="HTH_LYSR"/>
    <property type="match status" value="1"/>
</dbReference>
<feature type="domain" description="HTH lysR-type" evidence="5">
    <location>
        <begin position="4"/>
        <end position="61"/>
    </location>
</feature>
<dbReference type="PANTHER" id="PTHR30537">
    <property type="entry name" value="HTH-TYPE TRANSCRIPTIONAL REGULATOR"/>
    <property type="match status" value="1"/>
</dbReference>
<dbReference type="InterPro" id="IPR058163">
    <property type="entry name" value="LysR-type_TF_proteobact-type"/>
</dbReference>
<evidence type="ECO:0000259" key="5">
    <source>
        <dbReference type="PROSITE" id="PS50931"/>
    </source>
</evidence>
<dbReference type="Gene3D" id="1.10.10.10">
    <property type="entry name" value="Winged helix-like DNA-binding domain superfamily/Winged helix DNA-binding domain"/>
    <property type="match status" value="1"/>
</dbReference>
<dbReference type="Pfam" id="PF03466">
    <property type="entry name" value="LysR_substrate"/>
    <property type="match status" value="1"/>
</dbReference>
<dbReference type="Proteomes" id="UP000029273">
    <property type="component" value="Unassembled WGS sequence"/>
</dbReference>
<protein>
    <submittedName>
        <fullName evidence="6">Transcriptional regulator</fullName>
    </submittedName>
</protein>
<dbReference type="GO" id="GO:0006351">
    <property type="term" value="P:DNA-templated transcription"/>
    <property type="evidence" value="ECO:0007669"/>
    <property type="project" value="TreeGrafter"/>
</dbReference>
<dbReference type="InterPro" id="IPR000847">
    <property type="entry name" value="LysR_HTH_N"/>
</dbReference>
<dbReference type="InterPro" id="IPR005119">
    <property type="entry name" value="LysR_subst-bd"/>
</dbReference>
<sequence length="300" mass="32942">MNDVDWRRVRIFLAVAVAGSLSAAARELGLSQPTLSREMLALERETGVNLLRRTKQGVSLTEAGERLVETAARMGRAAGDFAREAAGISAETVGDVRVSVNEVLGTYLLPAALAALRRRHPGIRVDVVISNRVASLDRGEADIALRMFRPAQADLVVRRLADMPLGFYAHRDYVARHGDPAHWGDLVGHSVIGNDLDADFIEGASRMGLEITRDDFSLRCDHLPTQIELARAGAGICAMHQGLAVRWPELVPVMTWLQLPALECWCVAHRDVRRNPAIGATMRHLADWFESDPYALSRAT</sequence>
<dbReference type="PANTHER" id="PTHR30537:SF3">
    <property type="entry name" value="TRANSCRIPTIONAL REGULATORY PROTEIN"/>
    <property type="match status" value="1"/>
</dbReference>
<dbReference type="FunFam" id="1.10.10.10:FF:000001">
    <property type="entry name" value="LysR family transcriptional regulator"/>
    <property type="match status" value="1"/>
</dbReference>
<evidence type="ECO:0000256" key="3">
    <source>
        <dbReference type="ARBA" id="ARBA00023125"/>
    </source>
</evidence>
<keyword evidence="3" id="KW-0238">DNA-binding</keyword>
<dbReference type="GO" id="GO:0043565">
    <property type="term" value="F:sequence-specific DNA binding"/>
    <property type="evidence" value="ECO:0007669"/>
    <property type="project" value="TreeGrafter"/>
</dbReference>
<proteinExistence type="inferred from homology"/>
<keyword evidence="4" id="KW-0804">Transcription</keyword>
<dbReference type="PRINTS" id="PR00039">
    <property type="entry name" value="HTHLYSR"/>
</dbReference>
<comment type="similarity">
    <text evidence="1">Belongs to the LysR transcriptional regulatory family.</text>
</comment>
<gene>
    <name evidence="6" type="ORF">Thpro_022703</name>
</gene>
<dbReference type="AlphaFoldDB" id="A0A1A6C1L8"/>
<dbReference type="SUPFAM" id="SSF53850">
    <property type="entry name" value="Periplasmic binding protein-like II"/>
    <property type="match status" value="1"/>
</dbReference>
<evidence type="ECO:0000313" key="6">
    <source>
        <dbReference type="EMBL" id="OBS08453.1"/>
    </source>
</evidence>
<dbReference type="EMBL" id="JQSG02000006">
    <property type="protein sequence ID" value="OBS08453.1"/>
    <property type="molecule type" value="Genomic_DNA"/>
</dbReference>
<dbReference type="Pfam" id="PF00126">
    <property type="entry name" value="HTH_1"/>
    <property type="match status" value="1"/>
</dbReference>
<dbReference type="RefSeq" id="WP_038093278.1">
    <property type="nucleotide sequence ID" value="NZ_JQSG02000006.1"/>
</dbReference>
<dbReference type="SUPFAM" id="SSF46785">
    <property type="entry name" value="Winged helix' DNA-binding domain"/>
    <property type="match status" value="1"/>
</dbReference>
<evidence type="ECO:0000256" key="4">
    <source>
        <dbReference type="ARBA" id="ARBA00023163"/>
    </source>
</evidence>
<dbReference type="InterPro" id="IPR036388">
    <property type="entry name" value="WH-like_DNA-bd_sf"/>
</dbReference>
<name>A0A1A6C1L8_9GAMM</name>
<comment type="caution">
    <text evidence="6">The sequence shown here is derived from an EMBL/GenBank/DDBJ whole genome shotgun (WGS) entry which is preliminary data.</text>
</comment>
<keyword evidence="7" id="KW-1185">Reference proteome</keyword>
<dbReference type="OrthoDB" id="570111at2"/>
<dbReference type="InterPro" id="IPR036390">
    <property type="entry name" value="WH_DNA-bd_sf"/>
</dbReference>
<reference evidence="6 7" key="1">
    <citation type="journal article" date="2014" name="Genome Announc.">
        <title>Draft Genome Sequence of the Iron-Oxidizing, Acidophilic, and Halotolerant 'Thiobacillus prosperus' Type Strain DSM 5130.</title>
        <authorList>
            <person name="Ossandon F.J."/>
            <person name="Cardenas J.P."/>
            <person name="Corbett M."/>
            <person name="Quatrini R."/>
            <person name="Holmes D.S."/>
            <person name="Watkin E."/>
        </authorList>
    </citation>
    <scope>NUCLEOTIDE SEQUENCE [LARGE SCALE GENOMIC DNA]</scope>
    <source>
        <strain evidence="6 7">DSM 5130</strain>
    </source>
</reference>
<organism evidence="6 7">
    <name type="scientific">Acidihalobacter prosperus</name>
    <dbReference type="NCBI Taxonomy" id="160660"/>
    <lineage>
        <taxon>Bacteria</taxon>
        <taxon>Pseudomonadati</taxon>
        <taxon>Pseudomonadota</taxon>
        <taxon>Gammaproteobacteria</taxon>
        <taxon>Chromatiales</taxon>
        <taxon>Ectothiorhodospiraceae</taxon>
        <taxon>Acidihalobacter</taxon>
    </lineage>
</organism>
<accession>A0A1A6C1L8</accession>
<dbReference type="GO" id="GO:0003700">
    <property type="term" value="F:DNA-binding transcription factor activity"/>
    <property type="evidence" value="ECO:0007669"/>
    <property type="project" value="InterPro"/>
</dbReference>
<evidence type="ECO:0000313" key="7">
    <source>
        <dbReference type="Proteomes" id="UP000029273"/>
    </source>
</evidence>
<evidence type="ECO:0000256" key="1">
    <source>
        <dbReference type="ARBA" id="ARBA00009437"/>
    </source>
</evidence>
<evidence type="ECO:0000256" key="2">
    <source>
        <dbReference type="ARBA" id="ARBA00023015"/>
    </source>
</evidence>